<evidence type="ECO:0000313" key="1">
    <source>
        <dbReference type="EMBL" id="KAL3394872.1"/>
    </source>
</evidence>
<comment type="caution">
    <text evidence="1">The sequence shown here is derived from an EMBL/GenBank/DDBJ whole genome shotgun (WGS) entry which is preliminary data.</text>
</comment>
<organism evidence="1 2">
    <name type="scientific">Trichogramma kaykai</name>
    <dbReference type="NCBI Taxonomy" id="54128"/>
    <lineage>
        <taxon>Eukaryota</taxon>
        <taxon>Metazoa</taxon>
        <taxon>Ecdysozoa</taxon>
        <taxon>Arthropoda</taxon>
        <taxon>Hexapoda</taxon>
        <taxon>Insecta</taxon>
        <taxon>Pterygota</taxon>
        <taxon>Neoptera</taxon>
        <taxon>Endopterygota</taxon>
        <taxon>Hymenoptera</taxon>
        <taxon>Apocrita</taxon>
        <taxon>Proctotrupomorpha</taxon>
        <taxon>Chalcidoidea</taxon>
        <taxon>Trichogrammatidae</taxon>
        <taxon>Trichogramma</taxon>
    </lineage>
</organism>
<proteinExistence type="predicted"/>
<name>A0ABD2WQU8_9HYME</name>
<accession>A0ABD2WQU8</accession>
<protein>
    <submittedName>
        <fullName evidence="1">Uncharacterized protein</fullName>
    </submittedName>
</protein>
<sequence>MASLSSCSSSIEAENSKPKCRLLQDSEISEDGLAVAATSSTICEMGPNSSDSSKLSSSEKHDSSDVILVLEGIAAPANSTTSFSVSNKVAQPLVLKAET</sequence>
<reference evidence="1 2" key="1">
    <citation type="journal article" date="2024" name="bioRxiv">
        <title>A reference genome for Trichogramma kaykai: A tiny desert-dwelling parasitoid wasp with competing sex-ratio distorters.</title>
        <authorList>
            <person name="Culotta J."/>
            <person name="Lindsey A.R."/>
        </authorList>
    </citation>
    <scope>NUCLEOTIDE SEQUENCE [LARGE SCALE GENOMIC DNA]</scope>
    <source>
        <strain evidence="1 2">KSX58</strain>
    </source>
</reference>
<keyword evidence="2" id="KW-1185">Reference proteome</keyword>
<evidence type="ECO:0000313" key="2">
    <source>
        <dbReference type="Proteomes" id="UP001627154"/>
    </source>
</evidence>
<dbReference type="EMBL" id="JBJJXI010000087">
    <property type="protein sequence ID" value="KAL3394872.1"/>
    <property type="molecule type" value="Genomic_DNA"/>
</dbReference>
<dbReference type="AlphaFoldDB" id="A0ABD2WQU8"/>
<gene>
    <name evidence="1" type="ORF">TKK_010873</name>
</gene>
<dbReference type="Proteomes" id="UP001627154">
    <property type="component" value="Unassembled WGS sequence"/>
</dbReference>